<dbReference type="EMBL" id="LN899821">
    <property type="protein sequence ID" value="CUV20815.1"/>
    <property type="molecule type" value="Genomic_DNA"/>
</dbReference>
<proteinExistence type="predicted"/>
<sequence length="54" mass="6362">MFFVEYPRTSYLTEVMGYRVVGGNAFRKIKANCEQSHNDIIDLDGKRHRVDREV</sequence>
<protein>
    <submittedName>
        <fullName evidence="1">Uncharacterized protein</fullName>
    </submittedName>
</protein>
<organism evidence="1">
    <name type="scientific">Ralstonia solanacearum</name>
    <name type="common">Pseudomonas solanacearum</name>
    <dbReference type="NCBI Taxonomy" id="305"/>
    <lineage>
        <taxon>Bacteria</taxon>
        <taxon>Pseudomonadati</taxon>
        <taxon>Pseudomonadota</taxon>
        <taxon>Betaproteobacteria</taxon>
        <taxon>Burkholderiales</taxon>
        <taxon>Burkholderiaceae</taxon>
        <taxon>Ralstonia</taxon>
        <taxon>Ralstonia solanacearum species complex</taxon>
    </lineage>
</organism>
<gene>
    <name evidence="1" type="ORF">PSS4_v1_1740019</name>
</gene>
<accession>A0A0S4UF28</accession>
<evidence type="ECO:0000313" key="1">
    <source>
        <dbReference type="EMBL" id="CUV20815.1"/>
    </source>
</evidence>
<name>A0A0S4UF28_RALSL</name>
<dbReference type="AlphaFoldDB" id="A0A0S4UF28"/>
<reference evidence="1" key="1">
    <citation type="submission" date="2015-10" db="EMBL/GenBank/DDBJ databases">
        <authorList>
            <person name="Gilbert D.G."/>
        </authorList>
    </citation>
    <scope>NUCLEOTIDE SEQUENCE</scope>
    <source>
        <strain evidence="1">Phyl III-seqv23</strain>
    </source>
</reference>